<evidence type="ECO:0000313" key="2">
    <source>
        <dbReference type="EMBL" id="TPV34051.1"/>
    </source>
</evidence>
<name>A0A506PJT4_9FLAO</name>
<protein>
    <submittedName>
        <fullName evidence="2">GNAT family N-acetyltransferase</fullName>
    </submittedName>
</protein>
<comment type="caution">
    <text evidence="2">The sequence shown here is derived from an EMBL/GenBank/DDBJ whole genome shotgun (WGS) entry which is preliminary data.</text>
</comment>
<accession>A0A506PJT4</accession>
<sequence length="385" mass="45998">MSFIKLHKENFYENLFERKKISSLLQIVSNKYSNEKSTPYNLFGKNIISDLDCIYSFELVPDYLNIKTNEGFIEKKVFQKHGFAINLSQHTSLENFIAAQLKSNYKKNLSRSIKKLETCFNITYKFYYGNITKDDYNNYMNSLHQMLIARFDERNDRNKVLENWEYYLNNTYELIIQKKASLFVVLSDKDSIGFSLNYHYNSILYSAIASYNLSYSKFSVGNIIIYKLIDWCYLNQVVFLDMGYGDLSHKRLWCNITYNFNNYIIYKSENILTFIYRTFTKIKFKTINYLIKKNINRTYRNLKNYTLRKKKLKVLAYHILNNDSVETDLCPINMNDDKYKFIKKPVYEFLYSNNVHINNVQVFALDKENIYIIKGAKNQIKIKID</sequence>
<dbReference type="EMBL" id="VHIQ01000003">
    <property type="protein sequence ID" value="TPV34051.1"/>
    <property type="molecule type" value="Genomic_DNA"/>
</dbReference>
<keyword evidence="2" id="KW-0808">Transferase</keyword>
<dbReference type="GO" id="GO:0016740">
    <property type="term" value="F:transferase activity"/>
    <property type="evidence" value="ECO:0007669"/>
    <property type="project" value="UniProtKB-KW"/>
</dbReference>
<dbReference type="OrthoDB" id="1099770at2"/>
<evidence type="ECO:0000259" key="1">
    <source>
        <dbReference type="Pfam" id="PF13480"/>
    </source>
</evidence>
<dbReference type="SUPFAM" id="SSF55729">
    <property type="entry name" value="Acyl-CoA N-acyltransferases (Nat)"/>
    <property type="match status" value="1"/>
</dbReference>
<dbReference type="InterPro" id="IPR038740">
    <property type="entry name" value="BioF2-like_GNAT_dom"/>
</dbReference>
<proteinExistence type="predicted"/>
<feature type="domain" description="BioF2-like acetyltransferase" evidence="1">
    <location>
        <begin position="104"/>
        <end position="251"/>
    </location>
</feature>
<dbReference type="Pfam" id="PF13480">
    <property type="entry name" value="Acetyltransf_6"/>
    <property type="match status" value="1"/>
</dbReference>
<dbReference type="RefSeq" id="WP_140989948.1">
    <property type="nucleotide sequence ID" value="NZ_VHIQ01000003.1"/>
</dbReference>
<evidence type="ECO:0000313" key="3">
    <source>
        <dbReference type="Proteomes" id="UP000317332"/>
    </source>
</evidence>
<gene>
    <name evidence="2" type="ORF">FJ651_07785</name>
</gene>
<dbReference type="AlphaFoldDB" id="A0A506PJT4"/>
<dbReference type="InterPro" id="IPR016181">
    <property type="entry name" value="Acyl_CoA_acyltransferase"/>
</dbReference>
<dbReference type="Proteomes" id="UP000317332">
    <property type="component" value="Unassembled WGS sequence"/>
</dbReference>
<organism evidence="2 3">
    <name type="scientific">Paucihalobacter ruber</name>
    <dbReference type="NCBI Taxonomy" id="2567861"/>
    <lineage>
        <taxon>Bacteria</taxon>
        <taxon>Pseudomonadati</taxon>
        <taxon>Bacteroidota</taxon>
        <taxon>Flavobacteriia</taxon>
        <taxon>Flavobacteriales</taxon>
        <taxon>Flavobacteriaceae</taxon>
        <taxon>Paucihalobacter</taxon>
    </lineage>
</organism>
<reference evidence="2 3" key="1">
    <citation type="submission" date="2019-06" db="EMBL/GenBank/DDBJ databases">
        <title>Flavobacteriaceae Paucihalobacterium erythroidium CWB-1, complete genome.</title>
        <authorList>
            <person name="Wu S."/>
        </authorList>
    </citation>
    <scope>NUCLEOTIDE SEQUENCE [LARGE SCALE GENOMIC DNA]</scope>
    <source>
        <strain evidence="2 3">CWB-1</strain>
    </source>
</reference>
<keyword evidence="3" id="KW-1185">Reference proteome</keyword>